<name>A0A2W5F7C9_9SPHI</name>
<organism evidence="2 3">
    <name type="scientific">Pseudopedobacter saltans</name>
    <dbReference type="NCBI Taxonomy" id="151895"/>
    <lineage>
        <taxon>Bacteria</taxon>
        <taxon>Pseudomonadati</taxon>
        <taxon>Bacteroidota</taxon>
        <taxon>Sphingobacteriia</taxon>
        <taxon>Sphingobacteriales</taxon>
        <taxon>Sphingobacteriaceae</taxon>
        <taxon>Pseudopedobacter</taxon>
    </lineage>
</organism>
<proteinExistence type="predicted"/>
<dbReference type="PIRSF" id="PIRSF021505">
    <property type="entry name" value="O_gly_hdrol"/>
    <property type="match status" value="1"/>
</dbReference>
<feature type="signal peptide" evidence="1">
    <location>
        <begin position="1"/>
        <end position="16"/>
    </location>
</feature>
<dbReference type="InterPro" id="IPR053169">
    <property type="entry name" value="MUG_Protein"/>
</dbReference>
<sequence length="379" mass="43201">MKKRFFFYILSAVALASCSKGNSDTTPIKTDSVPSGQSSIFTVATAEKAFDAFNDACYDKSAKLYYENTDKKDVGVVWAQAIFWDIAINAYKQSQNPKYLTIVNDMYEGGGNYYGHYDWTNKTYWFIYDDMMWWVIALTNASVLTSNQTYLQTAIAGFDQIWKGSYDPQKGGMWWDFDHKSKNSCINFPTVIGAMKLFNATKDSSYFYKAKEIYAWGKTYLTDSTRGRVSDNKSVNGEVYYTDYTYNQGTYIGAAVMLYKATNVKGYLDDAIAAANYTKNVMSDGDGILPAEGDWNAQGVLKAIFGQYMYMLIYDANQTQYVPWMKNNISLAWKNRDMTRNLMYRDYTIPSLSTMMQSYEACSGVALMQLFNKEFGKTN</sequence>
<evidence type="ECO:0000313" key="2">
    <source>
        <dbReference type="EMBL" id="PZP49550.1"/>
    </source>
</evidence>
<dbReference type="PANTHER" id="PTHR47791">
    <property type="entry name" value="MEIOTICALLY UP-REGULATED GENE 191 PROTEIN"/>
    <property type="match status" value="1"/>
</dbReference>
<dbReference type="Pfam" id="PF03663">
    <property type="entry name" value="Glyco_hydro_76"/>
    <property type="match status" value="1"/>
</dbReference>
<keyword evidence="1" id="KW-0732">Signal</keyword>
<comment type="caution">
    <text evidence="2">The sequence shown here is derived from an EMBL/GenBank/DDBJ whole genome shotgun (WGS) entry which is preliminary data.</text>
</comment>
<protein>
    <submittedName>
        <fullName evidence="2">Alpha-1,6-mannanase</fullName>
    </submittedName>
</protein>
<dbReference type="InterPro" id="IPR008928">
    <property type="entry name" value="6-hairpin_glycosidase_sf"/>
</dbReference>
<dbReference type="Gene3D" id="1.50.10.20">
    <property type="match status" value="1"/>
</dbReference>
<dbReference type="InterPro" id="IPR014512">
    <property type="entry name" value="O_gly_hydro"/>
</dbReference>
<gene>
    <name evidence="2" type="ORF">DI598_07525</name>
</gene>
<reference evidence="2 3" key="1">
    <citation type="submission" date="2017-11" db="EMBL/GenBank/DDBJ databases">
        <title>Infants hospitalized years apart are colonized by the same room-sourced microbial strains.</title>
        <authorList>
            <person name="Brooks B."/>
            <person name="Olm M.R."/>
            <person name="Firek B.A."/>
            <person name="Baker R."/>
            <person name="Thomas B.C."/>
            <person name="Morowitz M.J."/>
            <person name="Banfield J.F."/>
        </authorList>
    </citation>
    <scope>NUCLEOTIDE SEQUENCE [LARGE SCALE GENOMIC DNA]</scope>
    <source>
        <strain evidence="2">S2_009_000_R2_76</strain>
    </source>
</reference>
<dbReference type="AlphaFoldDB" id="A0A2W5F7C9"/>
<dbReference type="EMBL" id="QFOI01000106">
    <property type="protein sequence ID" value="PZP49550.1"/>
    <property type="molecule type" value="Genomic_DNA"/>
</dbReference>
<dbReference type="InterPro" id="IPR005198">
    <property type="entry name" value="Glyco_hydro_76"/>
</dbReference>
<accession>A0A2W5F7C9</accession>
<dbReference type="SUPFAM" id="SSF48208">
    <property type="entry name" value="Six-hairpin glycosidases"/>
    <property type="match status" value="1"/>
</dbReference>
<dbReference type="PANTHER" id="PTHR47791:SF3">
    <property type="entry name" value="MEIOTICALLY UP-REGULATED GENE 191 PROTEIN"/>
    <property type="match status" value="1"/>
</dbReference>
<dbReference type="Proteomes" id="UP000249645">
    <property type="component" value="Unassembled WGS sequence"/>
</dbReference>
<feature type="chain" id="PRO_5016092897" evidence="1">
    <location>
        <begin position="17"/>
        <end position="379"/>
    </location>
</feature>
<dbReference type="PROSITE" id="PS51257">
    <property type="entry name" value="PROKAR_LIPOPROTEIN"/>
    <property type="match status" value="1"/>
</dbReference>
<dbReference type="GO" id="GO:0005975">
    <property type="term" value="P:carbohydrate metabolic process"/>
    <property type="evidence" value="ECO:0007669"/>
    <property type="project" value="InterPro"/>
</dbReference>
<evidence type="ECO:0000256" key="1">
    <source>
        <dbReference type="SAM" id="SignalP"/>
    </source>
</evidence>
<evidence type="ECO:0000313" key="3">
    <source>
        <dbReference type="Proteomes" id="UP000249645"/>
    </source>
</evidence>